<dbReference type="OrthoDB" id="3444100at2759"/>
<name>A0A4Z1HY39_9HELO</name>
<evidence type="ECO:0000313" key="2">
    <source>
        <dbReference type="EMBL" id="TGO53594.1"/>
    </source>
</evidence>
<protein>
    <submittedName>
        <fullName evidence="2">Uncharacterized protein</fullName>
    </submittedName>
</protein>
<comment type="caution">
    <text evidence="2">The sequence shown here is derived from an EMBL/GenBank/DDBJ whole genome shotgun (WGS) entry which is preliminary data.</text>
</comment>
<dbReference type="EMBL" id="PQXJ01000291">
    <property type="protein sequence ID" value="TGO53594.1"/>
    <property type="molecule type" value="Genomic_DNA"/>
</dbReference>
<evidence type="ECO:0000256" key="1">
    <source>
        <dbReference type="SAM" id="SignalP"/>
    </source>
</evidence>
<dbReference type="Proteomes" id="UP000297452">
    <property type="component" value="Unassembled WGS sequence"/>
</dbReference>
<keyword evidence="3" id="KW-1185">Reference proteome</keyword>
<sequence length="63" mass="6864">MKLSTYLPILAGTLAVALPTEALTKRDNKFCVTQGRDDYLGTQLKLPTSGLLVLLTFPKNQKG</sequence>
<accession>A0A4Z1HY39</accession>
<keyword evidence="1" id="KW-0732">Signal</keyword>
<proteinExistence type="predicted"/>
<organism evidence="2 3">
    <name type="scientific">Botryotinia narcissicola</name>
    <dbReference type="NCBI Taxonomy" id="278944"/>
    <lineage>
        <taxon>Eukaryota</taxon>
        <taxon>Fungi</taxon>
        <taxon>Dikarya</taxon>
        <taxon>Ascomycota</taxon>
        <taxon>Pezizomycotina</taxon>
        <taxon>Leotiomycetes</taxon>
        <taxon>Helotiales</taxon>
        <taxon>Sclerotiniaceae</taxon>
        <taxon>Botryotinia</taxon>
    </lineage>
</organism>
<feature type="signal peptide" evidence="1">
    <location>
        <begin position="1"/>
        <end position="22"/>
    </location>
</feature>
<evidence type="ECO:0000313" key="3">
    <source>
        <dbReference type="Proteomes" id="UP000297452"/>
    </source>
</evidence>
<feature type="chain" id="PRO_5021422484" evidence="1">
    <location>
        <begin position="23"/>
        <end position="63"/>
    </location>
</feature>
<gene>
    <name evidence="2" type="ORF">BOTNAR_0291g00140</name>
</gene>
<dbReference type="AlphaFoldDB" id="A0A4Z1HY39"/>
<reference evidence="2 3" key="1">
    <citation type="submission" date="2017-12" db="EMBL/GenBank/DDBJ databases">
        <title>Comparative genomics of Botrytis spp.</title>
        <authorList>
            <person name="Valero-Jimenez C.A."/>
            <person name="Tapia P."/>
            <person name="Veloso J."/>
            <person name="Silva-Moreno E."/>
            <person name="Staats M."/>
            <person name="Valdes J.H."/>
            <person name="Van Kan J.A.L."/>
        </authorList>
    </citation>
    <scope>NUCLEOTIDE SEQUENCE [LARGE SCALE GENOMIC DNA]</scope>
    <source>
        <strain evidence="2 3">MUCL2120</strain>
    </source>
</reference>